<sequence>MQPLDKVFFKPLKDYLSQMSDNCLLNHPGITNYQISEIFGQAYERTATMGKGIKGFELCGIFPVNRNVFSDDDFLPSPVTDQPMPVDNASQSTSQCDILPIRHSLLDGGRLADAFSITPGRNIFNSDHESLDATFTISAKATSRRVPSPQAQPFRAWAKVQWSDVNRCLSLIPWSMLDSLPLQEAMELFYDLLNAVINDHAPLIRPSGLKVTRSFIYTTKTKRGIYGRIFLMDIQKK</sequence>
<dbReference type="OrthoDB" id="8191755at2759"/>
<accession>A0A8K0KRG3</accession>
<keyword evidence="2" id="KW-1185">Reference proteome</keyword>
<dbReference type="Proteomes" id="UP000792457">
    <property type="component" value="Unassembled WGS sequence"/>
</dbReference>
<gene>
    <name evidence="1" type="ORF">J437_LFUL017575</name>
</gene>
<proteinExistence type="predicted"/>
<dbReference type="EMBL" id="KZ311887">
    <property type="protein sequence ID" value="KAG8240144.1"/>
    <property type="molecule type" value="Genomic_DNA"/>
</dbReference>
<dbReference type="AlphaFoldDB" id="A0A8K0KRG3"/>
<evidence type="ECO:0000313" key="2">
    <source>
        <dbReference type="Proteomes" id="UP000792457"/>
    </source>
</evidence>
<reference evidence="1" key="1">
    <citation type="submission" date="2013-04" db="EMBL/GenBank/DDBJ databases">
        <authorList>
            <person name="Qu J."/>
            <person name="Murali S.C."/>
            <person name="Bandaranaike D."/>
            <person name="Bellair M."/>
            <person name="Blankenburg K."/>
            <person name="Chao H."/>
            <person name="Dinh H."/>
            <person name="Doddapaneni H."/>
            <person name="Downs B."/>
            <person name="Dugan-Rocha S."/>
            <person name="Elkadiri S."/>
            <person name="Gnanaolivu R.D."/>
            <person name="Hernandez B."/>
            <person name="Javaid M."/>
            <person name="Jayaseelan J.C."/>
            <person name="Lee S."/>
            <person name="Li M."/>
            <person name="Ming W."/>
            <person name="Munidasa M."/>
            <person name="Muniz J."/>
            <person name="Nguyen L."/>
            <person name="Ongeri F."/>
            <person name="Osuji N."/>
            <person name="Pu L.-L."/>
            <person name="Puazo M."/>
            <person name="Qu C."/>
            <person name="Quiroz J."/>
            <person name="Raj R."/>
            <person name="Weissenberger G."/>
            <person name="Xin Y."/>
            <person name="Zou X."/>
            <person name="Han Y."/>
            <person name="Richards S."/>
            <person name="Worley K."/>
            <person name="Muzny D."/>
            <person name="Gibbs R."/>
        </authorList>
    </citation>
    <scope>NUCLEOTIDE SEQUENCE</scope>
    <source>
        <strain evidence="1">Sampled in the wild</strain>
    </source>
</reference>
<protein>
    <submittedName>
        <fullName evidence="1">Uncharacterized protein</fullName>
    </submittedName>
</protein>
<organism evidence="1 2">
    <name type="scientific">Ladona fulva</name>
    <name type="common">Scarce chaser dragonfly</name>
    <name type="synonym">Libellula fulva</name>
    <dbReference type="NCBI Taxonomy" id="123851"/>
    <lineage>
        <taxon>Eukaryota</taxon>
        <taxon>Metazoa</taxon>
        <taxon>Ecdysozoa</taxon>
        <taxon>Arthropoda</taxon>
        <taxon>Hexapoda</taxon>
        <taxon>Insecta</taxon>
        <taxon>Pterygota</taxon>
        <taxon>Palaeoptera</taxon>
        <taxon>Odonata</taxon>
        <taxon>Epiprocta</taxon>
        <taxon>Anisoptera</taxon>
        <taxon>Libelluloidea</taxon>
        <taxon>Libellulidae</taxon>
        <taxon>Ladona</taxon>
    </lineage>
</organism>
<evidence type="ECO:0000313" key="1">
    <source>
        <dbReference type="EMBL" id="KAG8240144.1"/>
    </source>
</evidence>
<comment type="caution">
    <text evidence="1">The sequence shown here is derived from an EMBL/GenBank/DDBJ whole genome shotgun (WGS) entry which is preliminary data.</text>
</comment>
<reference evidence="1" key="2">
    <citation type="submission" date="2017-10" db="EMBL/GenBank/DDBJ databases">
        <title>Ladona fulva Genome sequencing and assembly.</title>
        <authorList>
            <person name="Murali S."/>
            <person name="Richards S."/>
            <person name="Bandaranaike D."/>
            <person name="Bellair M."/>
            <person name="Blankenburg K."/>
            <person name="Chao H."/>
            <person name="Dinh H."/>
            <person name="Doddapaneni H."/>
            <person name="Dugan-Rocha S."/>
            <person name="Elkadiri S."/>
            <person name="Gnanaolivu R."/>
            <person name="Hernandez B."/>
            <person name="Skinner E."/>
            <person name="Javaid M."/>
            <person name="Lee S."/>
            <person name="Li M."/>
            <person name="Ming W."/>
            <person name="Munidasa M."/>
            <person name="Muniz J."/>
            <person name="Nguyen L."/>
            <person name="Hughes D."/>
            <person name="Osuji N."/>
            <person name="Pu L.-L."/>
            <person name="Puazo M."/>
            <person name="Qu C."/>
            <person name="Quiroz J."/>
            <person name="Raj R."/>
            <person name="Weissenberger G."/>
            <person name="Xin Y."/>
            <person name="Zou X."/>
            <person name="Han Y."/>
            <person name="Worley K."/>
            <person name="Muzny D."/>
            <person name="Gibbs R."/>
        </authorList>
    </citation>
    <scope>NUCLEOTIDE SEQUENCE</scope>
    <source>
        <strain evidence="1">Sampled in the wild</strain>
    </source>
</reference>
<name>A0A8K0KRG3_LADFU</name>